<proteinExistence type="predicted"/>
<accession>A0ABR5AMV0</accession>
<keyword evidence="1" id="KW-1133">Transmembrane helix</keyword>
<feature type="transmembrane region" description="Helical" evidence="1">
    <location>
        <begin position="77"/>
        <end position="97"/>
    </location>
</feature>
<keyword evidence="1" id="KW-0812">Transmembrane</keyword>
<name>A0ABR5AMV0_9BACL</name>
<dbReference type="Proteomes" id="UP000031967">
    <property type="component" value="Unassembled WGS sequence"/>
</dbReference>
<comment type="caution">
    <text evidence="2">The sequence shown here is derived from an EMBL/GenBank/DDBJ whole genome shotgun (WGS) entry which is preliminary data.</text>
</comment>
<feature type="transmembrane region" description="Helical" evidence="1">
    <location>
        <begin position="35"/>
        <end position="57"/>
    </location>
</feature>
<gene>
    <name evidence="2" type="ORF">SD70_06120</name>
</gene>
<dbReference type="EMBL" id="JXAK01000007">
    <property type="protein sequence ID" value="KIL41682.1"/>
    <property type="molecule type" value="Genomic_DNA"/>
</dbReference>
<evidence type="ECO:0000313" key="3">
    <source>
        <dbReference type="Proteomes" id="UP000031967"/>
    </source>
</evidence>
<organism evidence="2 3">
    <name type="scientific">Gordoniibacillus kamchatkensis</name>
    <dbReference type="NCBI Taxonomy" id="1590651"/>
    <lineage>
        <taxon>Bacteria</taxon>
        <taxon>Bacillati</taxon>
        <taxon>Bacillota</taxon>
        <taxon>Bacilli</taxon>
        <taxon>Bacillales</taxon>
        <taxon>Paenibacillaceae</taxon>
        <taxon>Gordoniibacillus</taxon>
    </lineage>
</organism>
<evidence type="ECO:0000256" key="1">
    <source>
        <dbReference type="SAM" id="Phobius"/>
    </source>
</evidence>
<reference evidence="2 3" key="1">
    <citation type="submission" date="2014-12" db="EMBL/GenBank/DDBJ databases">
        <title>Draft genome sequence of Paenibacillus kamchatkensis strain B-2647.</title>
        <authorList>
            <person name="Karlyshev A.V."/>
            <person name="Kudryashova E.B."/>
        </authorList>
    </citation>
    <scope>NUCLEOTIDE SEQUENCE [LARGE SCALE GENOMIC DNA]</scope>
    <source>
        <strain evidence="2 3">VKM B-2647</strain>
    </source>
</reference>
<protein>
    <submittedName>
        <fullName evidence="2">Uncharacterized protein</fullName>
    </submittedName>
</protein>
<keyword evidence="1" id="KW-0472">Membrane</keyword>
<feature type="transmembrane region" description="Helical" evidence="1">
    <location>
        <begin position="109"/>
        <end position="126"/>
    </location>
</feature>
<evidence type="ECO:0000313" key="2">
    <source>
        <dbReference type="EMBL" id="KIL41682.1"/>
    </source>
</evidence>
<keyword evidence="3" id="KW-1185">Reference proteome</keyword>
<feature type="transmembrane region" description="Helical" evidence="1">
    <location>
        <begin position="6"/>
        <end position="28"/>
    </location>
</feature>
<sequence length="167" mass="17521">MPLIVPGGALVALGTAAFAVNLTVTFVHAKQWTPVIVGIFLSLIDLCATVALGMAMGVAEATGSEPHRYDLIFAEHLWIGLGGWLSGLIVACSLKLLPMFYVSKKKATNLNYVIVVLLQAGVWLGAAGEWTGSSVMAGPDVWRSPLLWVCLPGLPAMCGGKVTASSR</sequence>
<dbReference type="RefSeq" id="WP_041046580.1">
    <property type="nucleotide sequence ID" value="NZ_JXAK01000007.1"/>
</dbReference>